<accession>A0A2I0AHJ2</accession>
<dbReference type="EMBL" id="KZ451980">
    <property type="protein sequence ID" value="PKA55029.1"/>
    <property type="molecule type" value="Genomic_DNA"/>
</dbReference>
<gene>
    <name evidence="1" type="ORF">AXF42_Ash003666</name>
</gene>
<reference evidence="1 2" key="1">
    <citation type="journal article" date="2017" name="Nature">
        <title>The Apostasia genome and the evolution of orchids.</title>
        <authorList>
            <person name="Zhang G.Q."/>
            <person name="Liu K.W."/>
            <person name="Li Z."/>
            <person name="Lohaus R."/>
            <person name="Hsiao Y.Y."/>
            <person name="Niu S.C."/>
            <person name="Wang J.Y."/>
            <person name="Lin Y.C."/>
            <person name="Xu Q."/>
            <person name="Chen L.J."/>
            <person name="Yoshida K."/>
            <person name="Fujiwara S."/>
            <person name="Wang Z.W."/>
            <person name="Zhang Y.Q."/>
            <person name="Mitsuda N."/>
            <person name="Wang M."/>
            <person name="Liu G.H."/>
            <person name="Pecoraro L."/>
            <person name="Huang H.X."/>
            <person name="Xiao X.J."/>
            <person name="Lin M."/>
            <person name="Wu X.Y."/>
            <person name="Wu W.L."/>
            <person name="Chen Y.Y."/>
            <person name="Chang S.B."/>
            <person name="Sakamoto S."/>
            <person name="Ohme-Takagi M."/>
            <person name="Yagi M."/>
            <person name="Zeng S.J."/>
            <person name="Shen C.Y."/>
            <person name="Yeh C.M."/>
            <person name="Luo Y.B."/>
            <person name="Tsai W.C."/>
            <person name="Van de Peer Y."/>
            <person name="Liu Z.J."/>
        </authorList>
    </citation>
    <scope>NUCLEOTIDE SEQUENCE [LARGE SCALE GENOMIC DNA]</scope>
    <source>
        <strain evidence="2">cv. Shenzhen</strain>
        <tissue evidence="1">Stem</tissue>
    </source>
</reference>
<organism evidence="1 2">
    <name type="scientific">Apostasia shenzhenica</name>
    <dbReference type="NCBI Taxonomy" id="1088818"/>
    <lineage>
        <taxon>Eukaryota</taxon>
        <taxon>Viridiplantae</taxon>
        <taxon>Streptophyta</taxon>
        <taxon>Embryophyta</taxon>
        <taxon>Tracheophyta</taxon>
        <taxon>Spermatophyta</taxon>
        <taxon>Magnoliopsida</taxon>
        <taxon>Liliopsida</taxon>
        <taxon>Asparagales</taxon>
        <taxon>Orchidaceae</taxon>
        <taxon>Apostasioideae</taxon>
        <taxon>Apostasia</taxon>
    </lineage>
</organism>
<dbReference type="AlphaFoldDB" id="A0A2I0AHJ2"/>
<keyword evidence="2" id="KW-1185">Reference proteome</keyword>
<proteinExistence type="predicted"/>
<sequence length="114" mass="12877">MGFDGINTIEIAAKESKFGGINKTNEKNNSLIKATANCYMKESMEDKGASAEFAKHPINMNVYYFNGKIMINSFVIISDGFSGSSSHFSLKFVRRGNTTILYFFSIYIFYLKFC</sequence>
<evidence type="ECO:0000313" key="2">
    <source>
        <dbReference type="Proteomes" id="UP000236161"/>
    </source>
</evidence>
<name>A0A2I0AHJ2_9ASPA</name>
<dbReference type="Proteomes" id="UP000236161">
    <property type="component" value="Unassembled WGS sequence"/>
</dbReference>
<evidence type="ECO:0000313" key="1">
    <source>
        <dbReference type="EMBL" id="PKA55029.1"/>
    </source>
</evidence>
<protein>
    <submittedName>
        <fullName evidence="1">Uncharacterized protein</fullName>
    </submittedName>
</protein>